<accession>A0ABT7M9D5</accession>
<organism evidence="4 5">
    <name type="scientific">Actinomycetospora termitidis</name>
    <dbReference type="NCBI Taxonomy" id="3053470"/>
    <lineage>
        <taxon>Bacteria</taxon>
        <taxon>Bacillati</taxon>
        <taxon>Actinomycetota</taxon>
        <taxon>Actinomycetes</taxon>
        <taxon>Pseudonocardiales</taxon>
        <taxon>Pseudonocardiaceae</taxon>
        <taxon>Actinomycetospora</taxon>
    </lineage>
</organism>
<comment type="similarity">
    <text evidence="1">Belongs to the YciI family.</text>
</comment>
<sequence length="118" mass="12168">MAGYLILFYVDEAAYAADAPADLLAAHQKFQAAHGDVLRGGGQLAPSATATTLRGGGRSPDYAAGDDAEVTDGPFVETKEALGGYYLIDAPDLDAALAVAREVPVVFGGVEVRPVVYP</sequence>
<dbReference type="InterPro" id="IPR005545">
    <property type="entry name" value="YCII"/>
</dbReference>
<gene>
    <name evidence="4" type="ORF">QRT03_11780</name>
</gene>
<dbReference type="PANTHER" id="PTHR35174:SF3">
    <property type="entry name" value="BLL7171 PROTEIN"/>
    <property type="match status" value="1"/>
</dbReference>
<evidence type="ECO:0000313" key="5">
    <source>
        <dbReference type="Proteomes" id="UP001231924"/>
    </source>
</evidence>
<dbReference type="Gene3D" id="3.30.70.1060">
    <property type="entry name" value="Dimeric alpha+beta barrel"/>
    <property type="match status" value="1"/>
</dbReference>
<evidence type="ECO:0000256" key="2">
    <source>
        <dbReference type="SAM" id="MobiDB-lite"/>
    </source>
</evidence>
<reference evidence="4 5" key="1">
    <citation type="submission" date="2023-06" db="EMBL/GenBank/DDBJ databases">
        <title>Actinomycetospora Odt1-22.</title>
        <authorList>
            <person name="Supong K."/>
        </authorList>
    </citation>
    <scope>NUCLEOTIDE SEQUENCE [LARGE SCALE GENOMIC DNA]</scope>
    <source>
        <strain evidence="4 5">Odt1-22</strain>
    </source>
</reference>
<evidence type="ECO:0000256" key="1">
    <source>
        <dbReference type="ARBA" id="ARBA00007689"/>
    </source>
</evidence>
<proteinExistence type="inferred from homology"/>
<evidence type="ECO:0000313" key="4">
    <source>
        <dbReference type="EMBL" id="MDL5156642.1"/>
    </source>
</evidence>
<feature type="domain" description="YCII-related" evidence="3">
    <location>
        <begin position="4"/>
        <end position="116"/>
    </location>
</feature>
<dbReference type="InterPro" id="IPR011008">
    <property type="entry name" value="Dimeric_a/b-barrel"/>
</dbReference>
<evidence type="ECO:0000259" key="3">
    <source>
        <dbReference type="Pfam" id="PF03795"/>
    </source>
</evidence>
<protein>
    <submittedName>
        <fullName evidence="4">YciI family protein</fullName>
    </submittedName>
</protein>
<name>A0ABT7M9D5_9PSEU</name>
<keyword evidence="5" id="KW-1185">Reference proteome</keyword>
<dbReference type="RefSeq" id="WP_286052956.1">
    <property type="nucleotide sequence ID" value="NZ_JASVWF010000002.1"/>
</dbReference>
<dbReference type="SUPFAM" id="SSF54909">
    <property type="entry name" value="Dimeric alpha+beta barrel"/>
    <property type="match status" value="1"/>
</dbReference>
<comment type="caution">
    <text evidence="4">The sequence shown here is derived from an EMBL/GenBank/DDBJ whole genome shotgun (WGS) entry which is preliminary data.</text>
</comment>
<dbReference type="Pfam" id="PF03795">
    <property type="entry name" value="YCII"/>
    <property type="match status" value="1"/>
</dbReference>
<dbReference type="EMBL" id="JASVWF010000002">
    <property type="protein sequence ID" value="MDL5156642.1"/>
    <property type="molecule type" value="Genomic_DNA"/>
</dbReference>
<dbReference type="PANTHER" id="PTHR35174">
    <property type="entry name" value="BLL7171 PROTEIN-RELATED"/>
    <property type="match status" value="1"/>
</dbReference>
<dbReference type="Proteomes" id="UP001231924">
    <property type="component" value="Unassembled WGS sequence"/>
</dbReference>
<feature type="region of interest" description="Disordered" evidence="2">
    <location>
        <begin position="48"/>
        <end position="70"/>
    </location>
</feature>